<dbReference type="Pfam" id="PF02518">
    <property type="entry name" value="HATPase_c"/>
    <property type="match status" value="1"/>
</dbReference>
<dbReference type="SUPFAM" id="SSF55874">
    <property type="entry name" value="ATPase domain of HSP90 chaperone/DNA topoisomerase II/histidine kinase"/>
    <property type="match status" value="1"/>
</dbReference>
<dbReference type="EMBL" id="QTJU01000004">
    <property type="protein sequence ID" value="RFM27763.1"/>
    <property type="molecule type" value="Genomic_DNA"/>
</dbReference>
<evidence type="ECO:0000313" key="5">
    <source>
        <dbReference type="EMBL" id="RFM27763.1"/>
    </source>
</evidence>
<dbReference type="OrthoDB" id="9806995at2"/>
<keyword evidence="3" id="KW-0597">Phosphoprotein</keyword>
<dbReference type="PANTHER" id="PTHR43065:SF48">
    <property type="entry name" value="HISTIDINE KINASE"/>
    <property type="match status" value="1"/>
</dbReference>
<evidence type="ECO:0000256" key="1">
    <source>
        <dbReference type="ARBA" id="ARBA00000085"/>
    </source>
</evidence>
<comment type="catalytic activity">
    <reaction evidence="1">
        <text>ATP + protein L-histidine = ADP + protein N-phospho-L-histidine.</text>
        <dbReference type="EC" id="2.7.13.3"/>
    </reaction>
</comment>
<evidence type="ECO:0000256" key="3">
    <source>
        <dbReference type="ARBA" id="ARBA00022553"/>
    </source>
</evidence>
<dbReference type="Proteomes" id="UP000261284">
    <property type="component" value="Unassembled WGS sequence"/>
</dbReference>
<proteinExistence type="predicted"/>
<dbReference type="InterPro" id="IPR003594">
    <property type="entry name" value="HATPase_dom"/>
</dbReference>
<dbReference type="PRINTS" id="PR00344">
    <property type="entry name" value="BCTRLSENSOR"/>
</dbReference>
<keyword evidence="6" id="KW-1185">Reference proteome</keyword>
<protein>
    <recommendedName>
        <fullName evidence="2">histidine kinase</fullName>
        <ecNumber evidence="2">2.7.13.3</ecNumber>
    </recommendedName>
</protein>
<organism evidence="5 6">
    <name type="scientific">Deminuibacter soli</name>
    <dbReference type="NCBI Taxonomy" id="2291815"/>
    <lineage>
        <taxon>Bacteria</taxon>
        <taxon>Pseudomonadati</taxon>
        <taxon>Bacteroidota</taxon>
        <taxon>Chitinophagia</taxon>
        <taxon>Chitinophagales</taxon>
        <taxon>Chitinophagaceae</taxon>
        <taxon>Deminuibacter</taxon>
    </lineage>
</organism>
<dbReference type="InterPro" id="IPR036097">
    <property type="entry name" value="HisK_dim/P_sf"/>
</dbReference>
<dbReference type="SUPFAM" id="SSF51206">
    <property type="entry name" value="cAMP-binding domain-like"/>
    <property type="match status" value="1"/>
</dbReference>
<dbReference type="InterPro" id="IPR018490">
    <property type="entry name" value="cNMP-bd_dom_sf"/>
</dbReference>
<dbReference type="InterPro" id="IPR014710">
    <property type="entry name" value="RmlC-like_jellyroll"/>
</dbReference>
<dbReference type="CDD" id="cd00082">
    <property type="entry name" value="HisKA"/>
    <property type="match status" value="1"/>
</dbReference>
<gene>
    <name evidence="5" type="ORF">DXN05_13765</name>
</gene>
<dbReference type="SUPFAM" id="SSF47384">
    <property type="entry name" value="Homodimeric domain of signal transducing histidine kinase"/>
    <property type="match status" value="1"/>
</dbReference>
<sequence>MAVTIEQLQQIEALADVPAPQLQWLIDQGEEYWLEKGDKLFSIGDHLDKTHVFLEGKIRLCAMQQGVLREVYVYDKAHVAGYLPFSRLVTVKLTCEILQRSHFLSIPGPIIREAIKLHYELTAALVGVMTNRVRDYTAFQQQTEKMISLGKLSAGLAHELNNPAAAIARTSGLLQTQVELLTELFKPLSQLQLTAEQVETLDKKINTLLCNRPMQIKSMLEQAAVEDALYNWMEEEELDVNAGELSANFAEAGIATADLDEIKACAPVQYLPLLLQWMNNGAVALKMAADIREASERISNLVNSVKNYTQMDRDGNLQPTDIHTGLRNTLTMLDYKLRKGNVTVEEHFDLTLPQLDAYPGELNQVWTNIIDNAIDAMAVNKEGVLRITTQQDNEFIEVTINDNGPGIPQEILANVFDPFFTTKEVGKGTGLGLDIVNRIMRQHKGTVRLRSQPGSTSFTLCFPIHLQ</sequence>
<comment type="caution">
    <text evidence="5">The sequence shown here is derived from an EMBL/GenBank/DDBJ whole genome shotgun (WGS) entry which is preliminary data.</text>
</comment>
<evidence type="ECO:0000313" key="6">
    <source>
        <dbReference type="Proteomes" id="UP000261284"/>
    </source>
</evidence>
<dbReference type="GO" id="GO:0000155">
    <property type="term" value="F:phosphorelay sensor kinase activity"/>
    <property type="evidence" value="ECO:0007669"/>
    <property type="project" value="InterPro"/>
</dbReference>
<dbReference type="Gene3D" id="1.10.287.130">
    <property type="match status" value="1"/>
</dbReference>
<accession>A0A3E1NIK0</accession>
<dbReference type="SMART" id="SM00387">
    <property type="entry name" value="HATPase_c"/>
    <property type="match status" value="1"/>
</dbReference>
<dbReference type="RefSeq" id="WP_116847840.1">
    <property type="nucleotide sequence ID" value="NZ_QTJU01000004.1"/>
</dbReference>
<dbReference type="PROSITE" id="PS50109">
    <property type="entry name" value="HIS_KIN"/>
    <property type="match status" value="1"/>
</dbReference>
<evidence type="ECO:0000256" key="2">
    <source>
        <dbReference type="ARBA" id="ARBA00012438"/>
    </source>
</evidence>
<evidence type="ECO:0000259" key="4">
    <source>
        <dbReference type="PROSITE" id="PS50109"/>
    </source>
</evidence>
<dbReference type="InterPro" id="IPR005467">
    <property type="entry name" value="His_kinase_dom"/>
</dbReference>
<dbReference type="EC" id="2.7.13.3" evidence="2"/>
<dbReference type="InterPro" id="IPR004358">
    <property type="entry name" value="Sig_transdc_His_kin-like_C"/>
</dbReference>
<dbReference type="Gene3D" id="2.60.120.10">
    <property type="entry name" value="Jelly Rolls"/>
    <property type="match status" value="1"/>
</dbReference>
<dbReference type="PANTHER" id="PTHR43065">
    <property type="entry name" value="SENSOR HISTIDINE KINASE"/>
    <property type="match status" value="1"/>
</dbReference>
<reference evidence="5 6" key="1">
    <citation type="submission" date="2018-08" db="EMBL/GenBank/DDBJ databases">
        <title>Chitinophagaceae sp. K23C18032701, a novel bacterium isolated from forest soil.</title>
        <authorList>
            <person name="Wang C."/>
        </authorList>
    </citation>
    <scope>NUCLEOTIDE SEQUENCE [LARGE SCALE GENOMIC DNA]</scope>
    <source>
        <strain evidence="5 6">K23C18032701</strain>
    </source>
</reference>
<dbReference type="InterPro" id="IPR003661">
    <property type="entry name" value="HisK_dim/P_dom"/>
</dbReference>
<feature type="domain" description="Histidine kinase" evidence="4">
    <location>
        <begin position="291"/>
        <end position="466"/>
    </location>
</feature>
<name>A0A3E1NIK0_9BACT</name>
<dbReference type="Gene3D" id="3.30.565.10">
    <property type="entry name" value="Histidine kinase-like ATPase, C-terminal domain"/>
    <property type="match status" value="1"/>
</dbReference>
<dbReference type="InterPro" id="IPR036890">
    <property type="entry name" value="HATPase_C_sf"/>
</dbReference>
<dbReference type="AlphaFoldDB" id="A0A3E1NIK0"/>